<dbReference type="RefSeq" id="WP_262400803.1">
    <property type="nucleotide sequence ID" value="NZ_JACRTB010000029.1"/>
</dbReference>
<evidence type="ECO:0000256" key="1">
    <source>
        <dbReference type="SAM" id="Phobius"/>
    </source>
</evidence>
<keyword evidence="3" id="KW-1185">Reference proteome</keyword>
<feature type="transmembrane region" description="Helical" evidence="1">
    <location>
        <begin position="195"/>
        <end position="222"/>
    </location>
</feature>
<feature type="transmembrane region" description="Helical" evidence="1">
    <location>
        <begin position="265"/>
        <end position="282"/>
    </location>
</feature>
<evidence type="ECO:0000313" key="3">
    <source>
        <dbReference type="Proteomes" id="UP000658131"/>
    </source>
</evidence>
<name>A0ABR7NLW2_9FIRM</name>
<protein>
    <recommendedName>
        <fullName evidence="4">ABC transporter permease</fullName>
    </recommendedName>
</protein>
<comment type="caution">
    <text evidence="2">The sequence shown here is derived from an EMBL/GenBank/DDBJ whole genome shotgun (WGS) entry which is preliminary data.</text>
</comment>
<keyword evidence="1" id="KW-0812">Transmembrane</keyword>
<accession>A0ABR7NLW2</accession>
<feature type="transmembrane region" description="Helical" evidence="1">
    <location>
        <begin position="234"/>
        <end position="253"/>
    </location>
</feature>
<dbReference type="EMBL" id="JACRTB010000029">
    <property type="protein sequence ID" value="MBC8577397.1"/>
    <property type="molecule type" value="Genomic_DNA"/>
</dbReference>
<organism evidence="2 3">
    <name type="scientific">Yanshouia hominis</name>
    <dbReference type="NCBI Taxonomy" id="2763673"/>
    <lineage>
        <taxon>Bacteria</taxon>
        <taxon>Bacillati</taxon>
        <taxon>Bacillota</taxon>
        <taxon>Clostridia</taxon>
        <taxon>Eubacteriales</taxon>
        <taxon>Oscillospiraceae</taxon>
        <taxon>Yanshouia</taxon>
    </lineage>
</organism>
<dbReference type="Proteomes" id="UP000658131">
    <property type="component" value="Unassembled WGS sequence"/>
</dbReference>
<feature type="transmembrane region" description="Helical" evidence="1">
    <location>
        <begin position="348"/>
        <end position="366"/>
    </location>
</feature>
<reference evidence="2 3" key="1">
    <citation type="submission" date="2020-08" db="EMBL/GenBank/DDBJ databases">
        <title>Genome public.</title>
        <authorList>
            <person name="Liu C."/>
            <person name="Sun Q."/>
        </authorList>
    </citation>
    <scope>NUCLEOTIDE SEQUENCE [LARGE SCALE GENOMIC DNA]</scope>
    <source>
        <strain evidence="2 3">BX1</strain>
    </source>
</reference>
<proteinExistence type="predicted"/>
<evidence type="ECO:0000313" key="2">
    <source>
        <dbReference type="EMBL" id="MBC8577397.1"/>
    </source>
</evidence>
<keyword evidence="1" id="KW-0472">Membrane</keyword>
<evidence type="ECO:0008006" key="4">
    <source>
        <dbReference type="Google" id="ProtNLM"/>
    </source>
</evidence>
<sequence length="374" mass="39442">MRLILTGLLVGLKRSAAPFLLLFAAMLCWSGVLAPFAREEEQPAPVRIGVLDEERGAFSPLLLSLLQKPLGQAAELRILAPGDPQEDCAAVLILPHGFWQGIMDGENLSPVLRLYAASPLEGLWAGALARSGARTIETAQRQIAGMVPVLRAAGLDGGELEAALMRADLSLLDRYLSRGGRLHPVRLSATGALNLGRYLLCSAATILMSAAAFLFWEGFSVLNRFARYARRPSLFACALLLALLLSAGLWLPVAVLLKGGFPEPHAFAALWLSSAGQLLLTVSLPGRGACAAASVGLTLGQALFGGGLFPEALLPPALFRLAGWLPLTLRRGALGAACFGAGEGAGRLLLAAGFFAAAALVSGLLWNRERRNPW</sequence>
<keyword evidence="1" id="KW-1133">Transmembrane helix</keyword>
<gene>
    <name evidence="2" type="ORF">H8717_13400</name>
</gene>